<evidence type="ECO:0000313" key="2">
    <source>
        <dbReference type="Proteomes" id="UP000824890"/>
    </source>
</evidence>
<protein>
    <recommendedName>
        <fullName evidence="3">DUF223 domain-containing protein</fullName>
    </recommendedName>
</protein>
<name>A0ABQ8ACZ5_BRANA</name>
<comment type="caution">
    <text evidence="1">The sequence shown here is derived from an EMBL/GenBank/DDBJ whole genome shotgun (WGS) entry which is preliminary data.</text>
</comment>
<accession>A0ABQ8ACZ5</accession>
<organism evidence="1 2">
    <name type="scientific">Brassica napus</name>
    <name type="common">Rape</name>
    <dbReference type="NCBI Taxonomy" id="3708"/>
    <lineage>
        <taxon>Eukaryota</taxon>
        <taxon>Viridiplantae</taxon>
        <taxon>Streptophyta</taxon>
        <taxon>Embryophyta</taxon>
        <taxon>Tracheophyta</taxon>
        <taxon>Spermatophyta</taxon>
        <taxon>Magnoliopsida</taxon>
        <taxon>eudicotyledons</taxon>
        <taxon>Gunneridae</taxon>
        <taxon>Pentapetalae</taxon>
        <taxon>rosids</taxon>
        <taxon>malvids</taxon>
        <taxon>Brassicales</taxon>
        <taxon>Brassicaceae</taxon>
        <taxon>Brassiceae</taxon>
        <taxon>Brassica</taxon>
    </lineage>
</organism>
<reference evidence="1 2" key="1">
    <citation type="submission" date="2021-05" db="EMBL/GenBank/DDBJ databases">
        <title>Genome Assembly of Synthetic Allotetraploid Brassica napus Reveals Homoeologous Exchanges between Subgenomes.</title>
        <authorList>
            <person name="Davis J.T."/>
        </authorList>
    </citation>
    <scope>NUCLEOTIDE SEQUENCE [LARGE SCALE GENOMIC DNA]</scope>
    <source>
        <strain evidence="2">cv. Da-Ae</strain>
        <tissue evidence="1">Seedling</tissue>
    </source>
</reference>
<sequence length="67" mass="7895">MWKIRVKIIHLWKKYSAAGGLTIEMVLIDSNVGILYSSFNYKDIRDGTLNTDYSVVRLCRWPKLKLY</sequence>
<gene>
    <name evidence="1" type="ORF">HID58_052800</name>
</gene>
<proteinExistence type="predicted"/>
<dbReference type="EMBL" id="JAGKQM010000013">
    <property type="protein sequence ID" value="KAH0890371.1"/>
    <property type="molecule type" value="Genomic_DNA"/>
</dbReference>
<evidence type="ECO:0000313" key="1">
    <source>
        <dbReference type="EMBL" id="KAH0890371.1"/>
    </source>
</evidence>
<dbReference type="Proteomes" id="UP000824890">
    <property type="component" value="Unassembled WGS sequence"/>
</dbReference>
<keyword evidence="2" id="KW-1185">Reference proteome</keyword>
<evidence type="ECO:0008006" key="3">
    <source>
        <dbReference type="Google" id="ProtNLM"/>
    </source>
</evidence>